<protein>
    <submittedName>
        <fullName evidence="1">Uncharacterized protein</fullName>
    </submittedName>
</protein>
<dbReference type="EMBL" id="CAJJDN010000029">
    <property type="protein sequence ID" value="CAD8072324.1"/>
    <property type="molecule type" value="Genomic_DNA"/>
</dbReference>
<sequence length="39" mass="4596">MITELGEQAHQKGFKKCQNKNLEERLDMESLIIDLYSQN</sequence>
<name>A0A8S1MAL0_9CILI</name>
<dbReference type="AlphaFoldDB" id="A0A8S1MAL0"/>
<gene>
    <name evidence="1" type="ORF">PSON_ATCC_30995.1.T0290108</name>
</gene>
<organism evidence="1 2">
    <name type="scientific">Paramecium sonneborni</name>
    <dbReference type="NCBI Taxonomy" id="65129"/>
    <lineage>
        <taxon>Eukaryota</taxon>
        <taxon>Sar</taxon>
        <taxon>Alveolata</taxon>
        <taxon>Ciliophora</taxon>
        <taxon>Intramacronucleata</taxon>
        <taxon>Oligohymenophorea</taxon>
        <taxon>Peniculida</taxon>
        <taxon>Parameciidae</taxon>
        <taxon>Paramecium</taxon>
    </lineage>
</organism>
<evidence type="ECO:0000313" key="2">
    <source>
        <dbReference type="Proteomes" id="UP000692954"/>
    </source>
</evidence>
<accession>A0A8S1MAL0</accession>
<evidence type="ECO:0000313" key="1">
    <source>
        <dbReference type="EMBL" id="CAD8072324.1"/>
    </source>
</evidence>
<keyword evidence="2" id="KW-1185">Reference proteome</keyword>
<dbReference type="Proteomes" id="UP000692954">
    <property type="component" value="Unassembled WGS sequence"/>
</dbReference>
<comment type="caution">
    <text evidence="1">The sequence shown here is derived from an EMBL/GenBank/DDBJ whole genome shotgun (WGS) entry which is preliminary data.</text>
</comment>
<reference evidence="1" key="1">
    <citation type="submission" date="2021-01" db="EMBL/GenBank/DDBJ databases">
        <authorList>
            <consortium name="Genoscope - CEA"/>
            <person name="William W."/>
        </authorList>
    </citation>
    <scope>NUCLEOTIDE SEQUENCE</scope>
</reference>
<proteinExistence type="predicted"/>